<dbReference type="InterPro" id="IPR000887">
    <property type="entry name" value="Aldlse_KDPG_KHG"/>
</dbReference>
<dbReference type="EMBL" id="MTJN01000002">
    <property type="protein sequence ID" value="OOV09070.1"/>
    <property type="molecule type" value="Genomic_DNA"/>
</dbReference>
<comment type="similarity">
    <text evidence="2">Belongs to the KHG/KDPG aldolase family.</text>
</comment>
<keyword evidence="7" id="KW-1185">Reference proteome</keyword>
<dbReference type="STRING" id="28066.RF819_11210"/>
<dbReference type="Pfam" id="PF01081">
    <property type="entry name" value="Aldolase"/>
    <property type="match status" value="1"/>
</dbReference>
<dbReference type="PANTHER" id="PTHR30246">
    <property type="entry name" value="2-KETO-3-DEOXY-6-PHOSPHOGLUCONATE ALDOLASE"/>
    <property type="match status" value="1"/>
</dbReference>
<dbReference type="PANTHER" id="PTHR30246:SF1">
    <property type="entry name" value="2-DEHYDRO-3-DEOXY-6-PHOSPHOGALACTONATE ALDOLASE-RELATED"/>
    <property type="match status" value="1"/>
</dbReference>
<dbReference type="InterPro" id="IPR013785">
    <property type="entry name" value="Aldolase_TIM"/>
</dbReference>
<keyword evidence="4" id="KW-0456">Lyase</keyword>
<dbReference type="GO" id="GO:0016829">
    <property type="term" value="F:lyase activity"/>
    <property type="evidence" value="ECO:0007669"/>
    <property type="project" value="UniProtKB-KW"/>
</dbReference>
<evidence type="ECO:0000313" key="7">
    <source>
        <dbReference type="Proteomes" id="UP000190750"/>
    </source>
</evidence>
<dbReference type="Gene3D" id="3.20.20.70">
    <property type="entry name" value="Aldolase class I"/>
    <property type="match status" value="1"/>
</dbReference>
<dbReference type="AlphaFoldDB" id="A0A1T1AY84"/>
<organism evidence="6 7">
    <name type="scientific">Rhodoferax fermentans</name>
    <dbReference type="NCBI Taxonomy" id="28066"/>
    <lineage>
        <taxon>Bacteria</taxon>
        <taxon>Pseudomonadati</taxon>
        <taxon>Pseudomonadota</taxon>
        <taxon>Betaproteobacteria</taxon>
        <taxon>Burkholderiales</taxon>
        <taxon>Comamonadaceae</taxon>
        <taxon>Rhodoferax</taxon>
    </lineage>
</organism>
<gene>
    <name evidence="6" type="ORF">RF819_11210</name>
</gene>
<comment type="subunit">
    <text evidence="3">Homotrimer.</text>
</comment>
<comment type="pathway">
    <text evidence="1">Carbohydrate acid metabolism.</text>
</comment>
<evidence type="ECO:0000256" key="1">
    <source>
        <dbReference type="ARBA" id="ARBA00004761"/>
    </source>
</evidence>
<evidence type="ECO:0000256" key="5">
    <source>
        <dbReference type="ARBA" id="ARBA00023277"/>
    </source>
</evidence>
<dbReference type="NCBIfam" id="NF006600">
    <property type="entry name" value="PRK09140.1"/>
    <property type="match status" value="1"/>
</dbReference>
<dbReference type="CDD" id="cd00452">
    <property type="entry name" value="KDPG_aldolase"/>
    <property type="match status" value="1"/>
</dbReference>
<dbReference type="Proteomes" id="UP000190750">
    <property type="component" value="Unassembled WGS sequence"/>
</dbReference>
<dbReference type="OrthoDB" id="8590323at2"/>
<keyword evidence="5" id="KW-0119">Carbohydrate metabolism</keyword>
<evidence type="ECO:0000256" key="2">
    <source>
        <dbReference type="ARBA" id="ARBA00006906"/>
    </source>
</evidence>
<dbReference type="RefSeq" id="WP_078366903.1">
    <property type="nucleotide sequence ID" value="NZ_MTJN01000002.1"/>
</dbReference>
<evidence type="ECO:0000313" key="6">
    <source>
        <dbReference type="EMBL" id="OOV09070.1"/>
    </source>
</evidence>
<protein>
    <submittedName>
        <fullName evidence="6">2-dehydro-3-deoxy-6-phosphogalactonate aldolase</fullName>
    </submittedName>
</protein>
<name>A0A1T1AY84_RHOFE</name>
<evidence type="ECO:0000256" key="3">
    <source>
        <dbReference type="ARBA" id="ARBA00011233"/>
    </source>
</evidence>
<proteinExistence type="inferred from homology"/>
<dbReference type="SUPFAM" id="SSF51569">
    <property type="entry name" value="Aldolase"/>
    <property type="match status" value="1"/>
</dbReference>
<evidence type="ECO:0000256" key="4">
    <source>
        <dbReference type="ARBA" id="ARBA00023239"/>
    </source>
</evidence>
<sequence length="215" mass="22445">MTNTLHTRFEAALQHLPLVAILRGLTPAEAEPVAQTLYQAGFRLIEVPLNSPDPFTSIASIRQCLPKDALVGAGTVLEAEDVTRLKDIGGELVVMPHADTSVIRAAKALGLISMPGVVTPTEALAALKAGANALKLFPAELVTPAIVKAMRPILPKGTRLFPVGGITPDTMAPFLAVGVSGFGLGSALYSPGLPLTQLARQAECFVAAWKTQHAA</sequence>
<reference evidence="6 7" key="1">
    <citation type="submission" date="2017-01" db="EMBL/GenBank/DDBJ databases">
        <title>Genome sequencing of Rhodoferax fermentans JCM 7819.</title>
        <authorList>
            <person name="Kim Y.J."/>
            <person name="Farh M.E.-A."/>
            <person name="Yang D.-C."/>
        </authorList>
    </citation>
    <scope>NUCLEOTIDE SEQUENCE [LARGE SCALE GENOMIC DNA]</scope>
    <source>
        <strain evidence="6 7">JCM 7819</strain>
    </source>
</reference>
<accession>A0A1T1AY84</accession>
<comment type="caution">
    <text evidence="6">The sequence shown here is derived from an EMBL/GenBank/DDBJ whole genome shotgun (WGS) entry which is preliminary data.</text>
</comment>